<feature type="chain" id="PRO_5040417792" evidence="4">
    <location>
        <begin position="23"/>
        <end position="297"/>
    </location>
</feature>
<dbReference type="AlphaFoldDB" id="A0A9P6ASY4"/>
<organism evidence="6 7">
    <name type="scientific">Hydnum rufescens UP504</name>
    <dbReference type="NCBI Taxonomy" id="1448309"/>
    <lineage>
        <taxon>Eukaryota</taxon>
        <taxon>Fungi</taxon>
        <taxon>Dikarya</taxon>
        <taxon>Basidiomycota</taxon>
        <taxon>Agaricomycotina</taxon>
        <taxon>Agaricomycetes</taxon>
        <taxon>Cantharellales</taxon>
        <taxon>Hydnaceae</taxon>
        <taxon>Hydnum</taxon>
    </lineage>
</organism>
<dbReference type="PROSITE" id="PS51762">
    <property type="entry name" value="GH16_2"/>
    <property type="match status" value="1"/>
</dbReference>
<gene>
    <name evidence="6" type="ORF">BS47DRAFT_1331062</name>
</gene>
<dbReference type="InterPro" id="IPR000757">
    <property type="entry name" value="Beta-glucanase-like"/>
</dbReference>
<evidence type="ECO:0000256" key="3">
    <source>
        <dbReference type="ARBA" id="ARBA00023295"/>
    </source>
</evidence>
<dbReference type="SUPFAM" id="SSF49899">
    <property type="entry name" value="Concanavalin A-like lectins/glucanases"/>
    <property type="match status" value="1"/>
</dbReference>
<evidence type="ECO:0000313" key="6">
    <source>
        <dbReference type="EMBL" id="KAF9511400.1"/>
    </source>
</evidence>
<dbReference type="InterPro" id="IPR050546">
    <property type="entry name" value="Glycosyl_Hydrlase_16"/>
</dbReference>
<evidence type="ECO:0000259" key="5">
    <source>
        <dbReference type="PROSITE" id="PS51762"/>
    </source>
</evidence>
<evidence type="ECO:0000313" key="7">
    <source>
        <dbReference type="Proteomes" id="UP000886523"/>
    </source>
</evidence>
<accession>A0A9P6ASY4</accession>
<dbReference type="EMBL" id="MU129001">
    <property type="protein sequence ID" value="KAF9511400.1"/>
    <property type="molecule type" value="Genomic_DNA"/>
</dbReference>
<keyword evidence="3" id="KW-0326">Glycosidase</keyword>
<dbReference type="GO" id="GO:0004553">
    <property type="term" value="F:hydrolase activity, hydrolyzing O-glycosyl compounds"/>
    <property type="evidence" value="ECO:0007669"/>
    <property type="project" value="InterPro"/>
</dbReference>
<dbReference type="InterPro" id="IPR013320">
    <property type="entry name" value="ConA-like_dom_sf"/>
</dbReference>
<dbReference type="Proteomes" id="UP000886523">
    <property type="component" value="Unassembled WGS sequence"/>
</dbReference>
<keyword evidence="2 6" id="KW-0378">Hydrolase</keyword>
<dbReference type="GO" id="GO:0031505">
    <property type="term" value="P:fungal-type cell wall organization"/>
    <property type="evidence" value="ECO:0007669"/>
    <property type="project" value="TreeGrafter"/>
</dbReference>
<name>A0A9P6ASY4_9AGAM</name>
<dbReference type="PANTHER" id="PTHR10963">
    <property type="entry name" value="GLYCOSYL HYDROLASE-RELATED"/>
    <property type="match status" value="1"/>
</dbReference>
<dbReference type="PANTHER" id="PTHR10963:SF22">
    <property type="entry name" value="GLYCOSIDASE CRH2-RELATED"/>
    <property type="match status" value="1"/>
</dbReference>
<feature type="signal peptide" evidence="4">
    <location>
        <begin position="1"/>
        <end position="22"/>
    </location>
</feature>
<dbReference type="Pfam" id="PF00722">
    <property type="entry name" value="Glyco_hydro_16"/>
    <property type="match status" value="1"/>
</dbReference>
<dbReference type="OrthoDB" id="4781at2759"/>
<reference evidence="6" key="1">
    <citation type="journal article" date="2020" name="Nat. Commun.">
        <title>Large-scale genome sequencing of mycorrhizal fungi provides insights into the early evolution of symbiotic traits.</title>
        <authorList>
            <person name="Miyauchi S."/>
            <person name="Kiss E."/>
            <person name="Kuo A."/>
            <person name="Drula E."/>
            <person name="Kohler A."/>
            <person name="Sanchez-Garcia M."/>
            <person name="Morin E."/>
            <person name="Andreopoulos B."/>
            <person name="Barry K.W."/>
            <person name="Bonito G."/>
            <person name="Buee M."/>
            <person name="Carver A."/>
            <person name="Chen C."/>
            <person name="Cichocki N."/>
            <person name="Clum A."/>
            <person name="Culley D."/>
            <person name="Crous P.W."/>
            <person name="Fauchery L."/>
            <person name="Girlanda M."/>
            <person name="Hayes R.D."/>
            <person name="Keri Z."/>
            <person name="LaButti K."/>
            <person name="Lipzen A."/>
            <person name="Lombard V."/>
            <person name="Magnuson J."/>
            <person name="Maillard F."/>
            <person name="Murat C."/>
            <person name="Nolan M."/>
            <person name="Ohm R.A."/>
            <person name="Pangilinan J."/>
            <person name="Pereira M.F."/>
            <person name="Perotto S."/>
            <person name="Peter M."/>
            <person name="Pfister S."/>
            <person name="Riley R."/>
            <person name="Sitrit Y."/>
            <person name="Stielow J.B."/>
            <person name="Szollosi G."/>
            <person name="Zifcakova L."/>
            <person name="Stursova M."/>
            <person name="Spatafora J.W."/>
            <person name="Tedersoo L."/>
            <person name="Vaario L.M."/>
            <person name="Yamada A."/>
            <person name="Yan M."/>
            <person name="Wang P."/>
            <person name="Xu J."/>
            <person name="Bruns T."/>
            <person name="Baldrian P."/>
            <person name="Vilgalys R."/>
            <person name="Dunand C."/>
            <person name="Henrissat B."/>
            <person name="Grigoriev I.V."/>
            <person name="Hibbett D."/>
            <person name="Nagy L.G."/>
            <person name="Martin F.M."/>
        </authorList>
    </citation>
    <scope>NUCLEOTIDE SEQUENCE</scope>
    <source>
        <strain evidence="6">UP504</strain>
    </source>
</reference>
<protein>
    <submittedName>
        <fullName evidence="6">Glycoside hydrolase family 16 protein</fullName>
    </submittedName>
</protein>
<keyword evidence="7" id="KW-1185">Reference proteome</keyword>
<feature type="domain" description="GH16" evidence="5">
    <location>
        <begin position="56"/>
        <end position="281"/>
    </location>
</feature>
<evidence type="ECO:0000256" key="2">
    <source>
        <dbReference type="ARBA" id="ARBA00022801"/>
    </source>
</evidence>
<keyword evidence="1 4" id="KW-0732">Signal</keyword>
<comment type="caution">
    <text evidence="6">The sequence shown here is derived from an EMBL/GenBank/DDBJ whole genome shotgun (WGS) entry which is preliminary data.</text>
</comment>
<dbReference type="GO" id="GO:0009277">
    <property type="term" value="C:fungal-type cell wall"/>
    <property type="evidence" value="ECO:0007669"/>
    <property type="project" value="TreeGrafter"/>
</dbReference>
<evidence type="ECO:0000256" key="4">
    <source>
        <dbReference type="SAM" id="SignalP"/>
    </source>
</evidence>
<dbReference type="GO" id="GO:0005975">
    <property type="term" value="P:carbohydrate metabolic process"/>
    <property type="evidence" value="ECO:0007669"/>
    <property type="project" value="InterPro"/>
</dbReference>
<proteinExistence type="predicted"/>
<sequence>MARSTAHIWMLLLPSLYLQVFSIPENSSCNPLFTTFPPGSVSHDSRTALFIPTAGVSSSGYKIPSSGGGVELFLRKPNSEIRTKDGVNNNIADGATLNGTYLTLYGRFTIEISGPRVPGVVTAVVLMAPEGDEIDIEILGGDPDHWQVYNLQPLGALILLTCSCKSNVFVPHASDKEPLYGVFGGIHPYDSAGDQPSTPDSVDAIHTYVIDWTAERIVWIVGDKTVRTLFRRDTVRNGQLHFPSHAARLQLGIWDASSPSGTAEWARGPIDWKIAPAQMTAHVKSVRIECLGMHAFG</sequence>
<dbReference type="GO" id="GO:0016757">
    <property type="term" value="F:glycosyltransferase activity"/>
    <property type="evidence" value="ECO:0007669"/>
    <property type="project" value="TreeGrafter"/>
</dbReference>
<evidence type="ECO:0000256" key="1">
    <source>
        <dbReference type="ARBA" id="ARBA00022729"/>
    </source>
</evidence>
<dbReference type="Gene3D" id="2.60.120.200">
    <property type="match status" value="1"/>
</dbReference>